<feature type="transmembrane region" description="Helical" evidence="1">
    <location>
        <begin position="79"/>
        <end position="105"/>
    </location>
</feature>
<dbReference type="Proteomes" id="UP001286563">
    <property type="component" value="Unassembled WGS sequence"/>
</dbReference>
<reference evidence="2" key="1">
    <citation type="submission" date="2023-10" db="EMBL/GenBank/DDBJ databases">
        <title>Genome sequences of Mycoplasma ovipneumoniae isolated from goats.</title>
        <authorList>
            <person name="Spergser J."/>
        </authorList>
    </citation>
    <scope>NUCLEOTIDE SEQUENCE</scope>
    <source>
        <strain evidence="2">168</strain>
    </source>
</reference>
<feature type="transmembrane region" description="Helical" evidence="1">
    <location>
        <begin position="125"/>
        <end position="147"/>
    </location>
</feature>
<keyword evidence="1" id="KW-1133">Transmembrane helix</keyword>
<protein>
    <submittedName>
        <fullName evidence="2">Uncharacterized protein</fullName>
    </submittedName>
</protein>
<comment type="caution">
    <text evidence="2">The sequence shown here is derived from an EMBL/GenBank/DDBJ whole genome shotgun (WGS) entry which is preliminary data.</text>
</comment>
<keyword evidence="1" id="KW-0812">Transmembrane</keyword>
<keyword evidence="1" id="KW-0472">Membrane</keyword>
<evidence type="ECO:0000313" key="3">
    <source>
        <dbReference type="Proteomes" id="UP001286563"/>
    </source>
</evidence>
<sequence>MSKLQEKGFELAPKIDYGDHWGAANIWPIISSITVIVILLLTTAIIFGFTLRNFKINNGTIQSFSIDTNKKIFFKKENLYWIFISLFILIVSFILFFISIKLPFFSDFLADRSTGYIIGRISLDLVWISLLYIIFSTIIFKVTTHFLKNRKKYKPIKNKLVN</sequence>
<dbReference type="AlphaFoldDB" id="A0AAJ2P4L0"/>
<accession>A0AAJ2P4L0</accession>
<gene>
    <name evidence="2" type="ORF">R7U35_00565</name>
</gene>
<organism evidence="2 3">
    <name type="scientific">Mesomycoplasma ovipneumoniae</name>
    <dbReference type="NCBI Taxonomy" id="29562"/>
    <lineage>
        <taxon>Bacteria</taxon>
        <taxon>Bacillati</taxon>
        <taxon>Mycoplasmatota</taxon>
        <taxon>Mycoplasmoidales</taxon>
        <taxon>Metamycoplasmataceae</taxon>
        <taxon>Mesomycoplasma</taxon>
    </lineage>
</organism>
<name>A0AAJ2P4L0_9BACT</name>
<evidence type="ECO:0000256" key="1">
    <source>
        <dbReference type="SAM" id="Phobius"/>
    </source>
</evidence>
<proteinExistence type="predicted"/>
<dbReference type="EMBL" id="JAWPFC010000001">
    <property type="protein sequence ID" value="MDW2893195.1"/>
    <property type="molecule type" value="Genomic_DNA"/>
</dbReference>
<feature type="transmembrane region" description="Helical" evidence="1">
    <location>
        <begin position="26"/>
        <end position="51"/>
    </location>
</feature>
<evidence type="ECO:0000313" key="2">
    <source>
        <dbReference type="EMBL" id="MDW2893195.1"/>
    </source>
</evidence>
<dbReference type="RefSeq" id="WP_318082702.1">
    <property type="nucleotide sequence ID" value="NZ_JAWPFA010000011.1"/>
</dbReference>